<dbReference type="AlphaFoldDB" id="A0A916JNM4"/>
<dbReference type="EMBL" id="OU015584">
    <property type="protein sequence ID" value="CAG5084166.1"/>
    <property type="molecule type" value="Genomic_DNA"/>
</dbReference>
<evidence type="ECO:0000313" key="2">
    <source>
        <dbReference type="EMBL" id="CAG5084166.1"/>
    </source>
</evidence>
<name>A0A916JNM4_9FLAO</name>
<accession>A0A916JNM4</accession>
<organism evidence="2 3">
    <name type="scientific">Parvicella tangerina</name>
    <dbReference type="NCBI Taxonomy" id="2829795"/>
    <lineage>
        <taxon>Bacteria</taxon>
        <taxon>Pseudomonadati</taxon>
        <taxon>Bacteroidota</taxon>
        <taxon>Flavobacteriia</taxon>
        <taxon>Flavobacteriales</taxon>
        <taxon>Parvicellaceae</taxon>
        <taxon>Parvicella</taxon>
    </lineage>
</organism>
<dbReference type="Pfam" id="PF18551">
    <property type="entry name" value="TackOD1"/>
    <property type="match status" value="1"/>
</dbReference>
<dbReference type="Proteomes" id="UP000683507">
    <property type="component" value="Chromosome"/>
</dbReference>
<gene>
    <name evidence="2" type="ORF">CRYO30217_02395</name>
</gene>
<dbReference type="InterPro" id="IPR040572">
    <property type="entry name" value="TackOD1"/>
</dbReference>
<dbReference type="RefSeq" id="WP_258542625.1">
    <property type="nucleotide sequence ID" value="NZ_OU015584.1"/>
</dbReference>
<sequence>MKITYENNALKVGGFEFGILSENERWSSDRVAYYDGIIIDGVNDEFVREIVARIRRHHRAEVYLKPVFLLKNVTIKDPVVNELIDGVVFSLEQVELLLDRTKDISMKSKEVLEVKSMSFEAEVINKTFNLLVTRDKKRLEAYPYNRSGIGYYYPEMSVNFPREDEHNVLSILKMAEDDGLLTSSFNDRVYLCTSCSGAYLNYREVCPQCSSSHSTTEDMVHHFPCAYIGPIKDFQNTIDDELNCPKCNKTLRHIGVDYDKPSVLHTCQKCNHKYQDYHVKAKCISCHHDNHIENLISKEIKNYTLTRKGRSIAFNGYVSTTRDFDDVPGTVKYDVFKIMLKYEIERLRQNDYTSNIGFMHLANAGEIYSRLGLERQKSLITEMIGILRHNLRSADFIAFYDASTLVLSLNEIPTKIANKILNDIADLTVSLMKRNFKTVEVHIKTNAIKLNTATSHELQLQNLMKTIDRTPSNVEKDSE</sequence>
<reference evidence="2" key="1">
    <citation type="submission" date="2021-04" db="EMBL/GenBank/DDBJ databases">
        <authorList>
            <person name="Rodrigo-Torres L."/>
            <person name="Arahal R. D."/>
            <person name="Lucena T."/>
        </authorList>
    </citation>
    <scope>NUCLEOTIDE SEQUENCE</scope>
    <source>
        <strain evidence="2">AS29M-1</strain>
    </source>
</reference>
<feature type="domain" description="Thaumarchaeal output" evidence="1">
    <location>
        <begin position="122"/>
        <end position="305"/>
    </location>
</feature>
<protein>
    <recommendedName>
        <fullName evidence="1">Thaumarchaeal output domain-containing protein</fullName>
    </recommendedName>
</protein>
<evidence type="ECO:0000313" key="3">
    <source>
        <dbReference type="Proteomes" id="UP000683507"/>
    </source>
</evidence>
<dbReference type="KEGG" id="ptan:CRYO30217_02395"/>
<proteinExistence type="predicted"/>
<keyword evidence="3" id="KW-1185">Reference proteome</keyword>
<evidence type="ECO:0000259" key="1">
    <source>
        <dbReference type="Pfam" id="PF18551"/>
    </source>
</evidence>